<evidence type="ECO:0000313" key="1">
    <source>
        <dbReference type="EMBL" id="VCX15704.1"/>
    </source>
</evidence>
<keyword evidence="2" id="KW-1185">Reference proteome</keyword>
<dbReference type="AlphaFoldDB" id="A0A9X9Q4T8"/>
<sequence>FRPHRHHSDPHQAHVRSATHACNLNGHGGTCSCLRSRKSQSPCSPYKCRAGNPSARWHVDARELGWGPSSPSRRKHCP</sequence>
<reference evidence="1 2" key="1">
    <citation type="submission" date="2018-10" db="EMBL/GenBank/DDBJ databases">
        <authorList>
            <person name="Ekblom R."/>
            <person name="Jareborg N."/>
        </authorList>
    </citation>
    <scope>NUCLEOTIDE SEQUENCE [LARGE SCALE GENOMIC DNA]</scope>
    <source>
        <tissue evidence="1">Muscle</tissue>
    </source>
</reference>
<feature type="non-terminal residue" evidence="1">
    <location>
        <position position="1"/>
    </location>
</feature>
<comment type="caution">
    <text evidence="1">The sequence shown here is derived from an EMBL/GenBank/DDBJ whole genome shotgun (WGS) entry which is preliminary data.</text>
</comment>
<dbReference type="Proteomes" id="UP000269945">
    <property type="component" value="Unassembled WGS sequence"/>
</dbReference>
<organism evidence="1 2">
    <name type="scientific">Gulo gulo</name>
    <name type="common">Wolverine</name>
    <name type="synonym">Gluton</name>
    <dbReference type="NCBI Taxonomy" id="48420"/>
    <lineage>
        <taxon>Eukaryota</taxon>
        <taxon>Metazoa</taxon>
        <taxon>Chordata</taxon>
        <taxon>Craniata</taxon>
        <taxon>Vertebrata</taxon>
        <taxon>Euteleostomi</taxon>
        <taxon>Mammalia</taxon>
        <taxon>Eutheria</taxon>
        <taxon>Laurasiatheria</taxon>
        <taxon>Carnivora</taxon>
        <taxon>Caniformia</taxon>
        <taxon>Musteloidea</taxon>
        <taxon>Mustelidae</taxon>
        <taxon>Guloninae</taxon>
        <taxon>Gulo</taxon>
    </lineage>
</organism>
<accession>A0A9X9Q4T8</accession>
<evidence type="ECO:0000313" key="2">
    <source>
        <dbReference type="Proteomes" id="UP000269945"/>
    </source>
</evidence>
<proteinExistence type="predicted"/>
<gene>
    <name evidence="1" type="ORF">BN2614_LOCUS4</name>
</gene>
<name>A0A9X9Q4T8_GULGU</name>
<dbReference type="EMBL" id="CYRY02035739">
    <property type="protein sequence ID" value="VCX15704.1"/>
    <property type="molecule type" value="Genomic_DNA"/>
</dbReference>
<protein>
    <submittedName>
        <fullName evidence="1">Uncharacterized protein</fullName>
    </submittedName>
</protein>